<reference evidence="1" key="1">
    <citation type="submission" date="2023-04" db="EMBL/GenBank/DDBJ databases">
        <title>Draft Genome sequencing of Naganishia species isolated from polar environments using Oxford Nanopore Technology.</title>
        <authorList>
            <person name="Leo P."/>
            <person name="Venkateswaran K."/>
        </authorList>
    </citation>
    <scope>NUCLEOTIDE SEQUENCE</scope>
    <source>
        <strain evidence="1">MNA-CCFEE 5262</strain>
    </source>
</reference>
<name>A0ACC2WCP6_9TREE</name>
<accession>A0ACC2WCP6</accession>
<proteinExistence type="predicted"/>
<dbReference type="Proteomes" id="UP001230649">
    <property type="component" value="Unassembled WGS sequence"/>
</dbReference>
<organism evidence="1 2">
    <name type="scientific">Naganishia adeliensis</name>
    <dbReference type="NCBI Taxonomy" id="92952"/>
    <lineage>
        <taxon>Eukaryota</taxon>
        <taxon>Fungi</taxon>
        <taxon>Dikarya</taxon>
        <taxon>Basidiomycota</taxon>
        <taxon>Agaricomycotina</taxon>
        <taxon>Tremellomycetes</taxon>
        <taxon>Filobasidiales</taxon>
        <taxon>Filobasidiaceae</taxon>
        <taxon>Naganishia</taxon>
    </lineage>
</organism>
<protein>
    <submittedName>
        <fullName evidence="1">Uncharacterized protein</fullName>
    </submittedName>
</protein>
<evidence type="ECO:0000313" key="2">
    <source>
        <dbReference type="Proteomes" id="UP001230649"/>
    </source>
</evidence>
<dbReference type="EMBL" id="JASBWS010000032">
    <property type="protein sequence ID" value="KAJ9108347.1"/>
    <property type="molecule type" value="Genomic_DNA"/>
</dbReference>
<evidence type="ECO:0000313" key="1">
    <source>
        <dbReference type="EMBL" id="KAJ9108347.1"/>
    </source>
</evidence>
<gene>
    <name evidence="1" type="ORF">QFC20_003508</name>
</gene>
<keyword evidence="2" id="KW-1185">Reference proteome</keyword>
<comment type="caution">
    <text evidence="1">The sequence shown here is derived from an EMBL/GenBank/DDBJ whole genome shotgun (WGS) entry which is preliminary data.</text>
</comment>
<sequence>MDRERLREREDERRIAEDRRRRGERERERGPRYDERRDLRYDVPRRSDVYVPRDLASPMRRSPPPQEMRGSPAYGRRVSEVGTPKRDEAEALLNDVDSEARSIFVSQLAAALTSRDVGMFFQEKLGKGSVRDVRLVTDRITRRSKGVAYVELASVELVSKALTLSGTIVMGLPIMIALSESEKNITNTIIPSMPGAPMIGPGSLPPSRPLIPGLPPTPESMLGNEGNANAAIPYHRLYVGNLYYNLTADDIRQVFEPFGELAFVEMPMEPHTNRSRGYAFVQFKDLAPAEMALASMNGFELAGRSIKVSTVHERGTGTLPRAQEILEDTSATQGTRMDASARQELMFKLARQPDPRASVSSSTPPSSLMHPNIPVQQTQYVQLSNMFDPATENEPNWHLDLEEDIKEEVEAKYGKVDKLVVDKNSPDGHVFIKFAGATGASRGIAGLNGRFFSAKKITAHYISEAIFKAHAP</sequence>